<dbReference type="EMBL" id="VSSQ01008395">
    <property type="protein sequence ID" value="MPM38751.1"/>
    <property type="molecule type" value="Genomic_DNA"/>
</dbReference>
<dbReference type="Pfam" id="PF06050">
    <property type="entry name" value="HGD-D"/>
    <property type="match status" value="1"/>
</dbReference>
<evidence type="ECO:0008006" key="3">
    <source>
        <dbReference type="Google" id="ProtNLM"/>
    </source>
</evidence>
<sequence length="469" mass="53224">MYYRIFEVSADTVKIILKQFIQFISREALKQIYRFKKRNKIIQNIAPFFKGVTIVTPFAFVFDYNTKVSKKKGALNVLDKKYKDQILKSIDAVHEKAPDIPLDYFFDIWKEFWFGEQKTKMPSIAVLGTGIPELYIRAAGAKPLFLLGGNYFTDQYAEQVFPQISDPVLKSASSILFSGQLSCMRDITGIVVPVSNADARKVVPYLKGLGHPVIVMEEEPFLDSKATSRFQSSQMDFVVELQKLTHWPVTAKSIRTAAKQITNAHNALQCLKAMNIPQIAKDFIKQTYYLTPDIQEWTGRVNGLAAENLKPMPENRSHLLLIGSPIFFPNVKIPTVLHNVGIRNYENHCGVPDPEDYTELMEHDPSSLNSMFRELNELHYRSAQNDIARALCSDTSFLQNASGVIYHLLKGQLMYAYEANRIEKAAIRAGIPFVCIETDYTNADTEQIRIRLEAFSELLMQTGKLPAAV</sequence>
<organism evidence="2">
    <name type="scientific">bioreactor metagenome</name>
    <dbReference type="NCBI Taxonomy" id="1076179"/>
    <lineage>
        <taxon>unclassified sequences</taxon>
        <taxon>metagenomes</taxon>
        <taxon>ecological metagenomes</taxon>
    </lineage>
</organism>
<comment type="similarity">
    <text evidence="1">Belongs to the FldB/FldC dehydratase alpha/beta subunit family.</text>
</comment>
<name>A0A644ZFT1_9ZZZZ</name>
<dbReference type="InterPro" id="IPR010327">
    <property type="entry name" value="FldB/FldC_alpha/beta"/>
</dbReference>
<dbReference type="PANTHER" id="PTHR30548:SF2">
    <property type="entry name" value="2-HYDROXYACYL-COA DEHYDRATASE,D-COMPONENT"/>
    <property type="match status" value="1"/>
</dbReference>
<reference evidence="2" key="1">
    <citation type="submission" date="2019-08" db="EMBL/GenBank/DDBJ databases">
        <authorList>
            <person name="Kucharzyk K."/>
            <person name="Murdoch R.W."/>
            <person name="Higgins S."/>
            <person name="Loffler F."/>
        </authorList>
    </citation>
    <scope>NUCLEOTIDE SEQUENCE</scope>
</reference>
<dbReference type="PANTHER" id="PTHR30548">
    <property type="entry name" value="2-HYDROXYGLUTARYL-COA DEHYDRATASE, D-COMPONENT-RELATED"/>
    <property type="match status" value="1"/>
</dbReference>
<proteinExistence type="inferred from homology"/>
<evidence type="ECO:0000313" key="2">
    <source>
        <dbReference type="EMBL" id="MPM38751.1"/>
    </source>
</evidence>
<gene>
    <name evidence="2" type="ORF">SDC9_85381</name>
</gene>
<protein>
    <recommendedName>
        <fullName evidence="3">2-hydroxyacyl-CoA dehydratase</fullName>
    </recommendedName>
</protein>
<dbReference type="Gene3D" id="3.40.50.11900">
    <property type="match status" value="1"/>
</dbReference>
<dbReference type="AlphaFoldDB" id="A0A644ZFT1"/>
<evidence type="ECO:0000256" key="1">
    <source>
        <dbReference type="ARBA" id="ARBA00005806"/>
    </source>
</evidence>
<accession>A0A644ZFT1</accession>
<comment type="caution">
    <text evidence="2">The sequence shown here is derived from an EMBL/GenBank/DDBJ whole genome shotgun (WGS) entry which is preliminary data.</text>
</comment>